<sequence>DGSQDVVPVTVQVTARPEAEKYNPSYNPASVEAGEQVVLTGKNLPASATYSVVGSGMAVDAQGRVTVVVPADAPSGGLSGSVTVRYRDGSQDVVPVTVQVTARPEAEKYNPSYNPASVE</sequence>
<name>A0A7Z0M8S0_9STRE</name>
<dbReference type="InterPro" id="IPR013783">
    <property type="entry name" value="Ig-like_fold"/>
</dbReference>
<dbReference type="Gene3D" id="2.60.40.10">
    <property type="entry name" value="Immunoglobulins"/>
    <property type="match status" value="1"/>
</dbReference>
<feature type="non-terminal residue" evidence="2">
    <location>
        <position position="1"/>
    </location>
</feature>
<evidence type="ECO:0000313" key="3">
    <source>
        <dbReference type="Proteomes" id="UP000589521"/>
    </source>
</evidence>
<evidence type="ECO:0000313" key="2">
    <source>
        <dbReference type="EMBL" id="NYS97482.1"/>
    </source>
</evidence>
<dbReference type="InterPro" id="IPR044055">
    <property type="entry name" value="RibLong"/>
</dbReference>
<dbReference type="AlphaFoldDB" id="A0A7Z0M8S0"/>
<dbReference type="Pfam" id="PF18957">
    <property type="entry name" value="RibLong"/>
    <property type="match status" value="1"/>
</dbReference>
<dbReference type="RefSeq" id="WP_179926001.1">
    <property type="nucleotide sequence ID" value="NZ_JACBXX010000260.1"/>
</dbReference>
<dbReference type="NCBIfam" id="NF038186">
    <property type="entry name" value="YPDG_rpt"/>
    <property type="match status" value="1"/>
</dbReference>
<comment type="caution">
    <text evidence="2">The sequence shown here is derived from an EMBL/GenBank/DDBJ whole genome shotgun (WGS) entry which is preliminary data.</text>
</comment>
<feature type="domain" description="Long Rib" evidence="1">
    <location>
        <begin position="19"/>
        <end position="101"/>
    </location>
</feature>
<reference evidence="2 3" key="1">
    <citation type="submission" date="2020-07" db="EMBL/GenBank/DDBJ databases">
        <title>MOT database genomes.</title>
        <authorList>
            <person name="Joseph S."/>
            <person name="Aduse-Opoku J."/>
            <person name="Hashim A."/>
            <person name="Wade W."/>
            <person name="Curtis M."/>
        </authorList>
    </citation>
    <scope>NUCLEOTIDE SEQUENCE [LARGE SCALE GENOMIC DNA]</scope>
    <source>
        <strain evidence="2 3">STR</strain>
    </source>
</reference>
<dbReference type="Proteomes" id="UP000589521">
    <property type="component" value="Unassembled WGS sequence"/>
</dbReference>
<dbReference type="EMBL" id="JACBXX010000260">
    <property type="protein sequence ID" value="NYS97482.1"/>
    <property type="molecule type" value="Genomic_DNA"/>
</dbReference>
<accession>A0A7Z0M8S0</accession>
<protein>
    <recommendedName>
        <fullName evidence="1">Long Rib domain-containing protein</fullName>
    </recommendedName>
</protein>
<proteinExistence type="predicted"/>
<evidence type="ECO:0000259" key="1">
    <source>
        <dbReference type="Pfam" id="PF18957"/>
    </source>
</evidence>
<organism evidence="2 3">
    <name type="scientific">Streptococcus danieliae</name>
    <dbReference type="NCBI Taxonomy" id="747656"/>
    <lineage>
        <taxon>Bacteria</taxon>
        <taxon>Bacillati</taxon>
        <taxon>Bacillota</taxon>
        <taxon>Bacilli</taxon>
        <taxon>Lactobacillales</taxon>
        <taxon>Streptococcaceae</taxon>
        <taxon>Streptococcus</taxon>
    </lineage>
</organism>
<feature type="non-terminal residue" evidence="2">
    <location>
        <position position="119"/>
    </location>
</feature>
<gene>
    <name evidence="2" type="ORF">HZY94_10065</name>
</gene>